<sequence length="237" mass="26506">MTSSDAAQGRRYYSGIVESISDTVGLRGVERFSVSVAPDGSRTLHATCEIFDRSVSKDVVYSVDKDFNPIDSYVRLIKNGSLLGTGWFRFDGSDGEVQAWNRDLGRVEQRITLDAPIETFGPHPLSCDCWHLAAYDHQSGEKMQPMGRSFLSSLEHDGCSGPMLHPIAFGIEYVGRTTITVRAGTFEVDHYLFRLEGSLPVEHPTEELWVMPDDFIIVKIRVGGYLATTYELVEFNQ</sequence>
<evidence type="ECO:0000313" key="2">
    <source>
        <dbReference type="Proteomes" id="UP000033874"/>
    </source>
</evidence>
<gene>
    <name evidence="1" type="ORF">YP76_11380</name>
</gene>
<reference evidence="1 2" key="1">
    <citation type="submission" date="2015-04" db="EMBL/GenBank/DDBJ databases">
        <title>Genome sequence of aromatic hydrocarbons-degrading Sphingobium chungbukense DJ77.</title>
        <authorList>
            <person name="Kim Y.-C."/>
            <person name="Chae J.-C."/>
        </authorList>
    </citation>
    <scope>NUCLEOTIDE SEQUENCE [LARGE SCALE GENOMIC DNA]</scope>
    <source>
        <strain evidence="1 2">DJ77</strain>
    </source>
</reference>
<organism evidence="1 2">
    <name type="scientific">Sphingobium chungbukense</name>
    <dbReference type="NCBI Taxonomy" id="56193"/>
    <lineage>
        <taxon>Bacteria</taxon>
        <taxon>Pseudomonadati</taxon>
        <taxon>Pseudomonadota</taxon>
        <taxon>Alphaproteobacteria</taxon>
        <taxon>Sphingomonadales</taxon>
        <taxon>Sphingomonadaceae</taxon>
        <taxon>Sphingobium</taxon>
    </lineage>
</organism>
<name>A0A0M3AS44_9SPHN</name>
<dbReference type="EMBL" id="LBIC01000005">
    <property type="protein sequence ID" value="KKW91731.1"/>
    <property type="molecule type" value="Genomic_DNA"/>
</dbReference>
<accession>A0A0M3AS44</accession>
<dbReference type="Proteomes" id="UP000033874">
    <property type="component" value="Unassembled WGS sequence"/>
</dbReference>
<evidence type="ECO:0008006" key="3">
    <source>
        <dbReference type="Google" id="ProtNLM"/>
    </source>
</evidence>
<dbReference type="PATRIC" id="fig|56193.3.peg.2364"/>
<dbReference type="STRING" id="56193.YP76_11380"/>
<evidence type="ECO:0000313" key="1">
    <source>
        <dbReference type="EMBL" id="KKW91731.1"/>
    </source>
</evidence>
<keyword evidence="2" id="KW-1185">Reference proteome</keyword>
<protein>
    <recommendedName>
        <fullName evidence="3">DUF3108 domain-containing protein</fullName>
    </recommendedName>
</protein>
<proteinExistence type="predicted"/>
<dbReference type="AlphaFoldDB" id="A0A0M3AS44"/>
<dbReference type="RefSeq" id="WP_046763741.1">
    <property type="nucleotide sequence ID" value="NZ_LBIC01000005.1"/>
</dbReference>
<comment type="caution">
    <text evidence="1">The sequence shown here is derived from an EMBL/GenBank/DDBJ whole genome shotgun (WGS) entry which is preliminary data.</text>
</comment>